<dbReference type="RefSeq" id="WP_256310501.1">
    <property type="nucleotide sequence ID" value="NZ_JANGAC010000002.1"/>
</dbReference>
<comment type="caution">
    <text evidence="1">The sequence shown here is derived from an EMBL/GenBank/DDBJ whole genome shotgun (WGS) entry which is preliminary data.</text>
</comment>
<dbReference type="SUPFAM" id="SSF88659">
    <property type="entry name" value="Sigma3 and sigma4 domains of RNA polymerase sigma factors"/>
    <property type="match status" value="1"/>
</dbReference>
<name>A0ABT1S6V3_9FIRM</name>
<evidence type="ECO:0000313" key="1">
    <source>
        <dbReference type="EMBL" id="MCQ4922212.1"/>
    </source>
</evidence>
<reference evidence="1 2" key="1">
    <citation type="submission" date="2022-06" db="EMBL/GenBank/DDBJ databases">
        <title>Isolation of gut microbiota from human fecal samples.</title>
        <authorList>
            <person name="Pamer E.G."/>
            <person name="Barat B."/>
            <person name="Waligurski E."/>
            <person name="Medina S."/>
            <person name="Paddock L."/>
            <person name="Mostad J."/>
        </authorList>
    </citation>
    <scope>NUCLEOTIDE SEQUENCE [LARGE SCALE GENOMIC DNA]</scope>
    <source>
        <strain evidence="1 2">DFI.7.95</strain>
    </source>
</reference>
<dbReference type="InterPro" id="IPR010861">
    <property type="entry name" value="DUF1492"/>
</dbReference>
<gene>
    <name evidence="1" type="ORF">NE686_03890</name>
</gene>
<sequence length="141" mass="16512">MNAKEYLSQALAINKRIDSKLEQVSSLRSLAMRVTTSFGEERVCSTKKQSPLEEAMVKLIDLEHEINDDIDKLLDIKKQIAEDISSLENENYRMILELRYVALMKWEDIAETMDYDLRWVYRMHGKALKEFDKPLKATIKV</sequence>
<dbReference type="InterPro" id="IPR013324">
    <property type="entry name" value="RNA_pol_sigma_r3/r4-like"/>
</dbReference>
<accession>A0ABT1S6V3</accession>
<evidence type="ECO:0000313" key="2">
    <source>
        <dbReference type="Proteomes" id="UP001524478"/>
    </source>
</evidence>
<organism evidence="1 2">
    <name type="scientific">Tissierella carlieri</name>
    <dbReference type="NCBI Taxonomy" id="689904"/>
    <lineage>
        <taxon>Bacteria</taxon>
        <taxon>Bacillati</taxon>
        <taxon>Bacillota</taxon>
        <taxon>Tissierellia</taxon>
        <taxon>Tissierellales</taxon>
        <taxon>Tissierellaceae</taxon>
        <taxon>Tissierella</taxon>
    </lineage>
</organism>
<dbReference type="EMBL" id="JANGAC010000002">
    <property type="protein sequence ID" value="MCQ4922212.1"/>
    <property type="molecule type" value="Genomic_DNA"/>
</dbReference>
<protein>
    <submittedName>
        <fullName evidence="1">DUF1492 domain-containing protein</fullName>
    </submittedName>
</protein>
<dbReference type="Gene3D" id="1.20.140.160">
    <property type="match status" value="1"/>
</dbReference>
<dbReference type="Proteomes" id="UP001524478">
    <property type="component" value="Unassembled WGS sequence"/>
</dbReference>
<dbReference type="Pfam" id="PF07374">
    <property type="entry name" value="DUF1492"/>
    <property type="match status" value="1"/>
</dbReference>
<proteinExistence type="predicted"/>
<keyword evidence="2" id="KW-1185">Reference proteome</keyword>